<dbReference type="EMBL" id="NHTK01001190">
    <property type="protein sequence ID" value="PPR02087.1"/>
    <property type="molecule type" value="Genomic_DNA"/>
</dbReference>
<gene>
    <name evidence="3" type="ORF">CVT24_011221</name>
</gene>
<comment type="caution">
    <text evidence="3">The sequence shown here is derived from an EMBL/GenBank/DDBJ whole genome shotgun (WGS) entry which is preliminary data.</text>
</comment>
<keyword evidence="2" id="KW-1133">Transmembrane helix</keyword>
<name>A0A409YGD6_9AGAR</name>
<sequence length="117" mass="13113">MPPTAKYELLPTSPSPPHSPSSSRSSLSYLPPYEAVSPAGGDVEHEAVTRRPVRRRDSIPSLESDPRFRTRQVSPFARAALVAFLLFLFWLAFAMRKALWMAGIEHNNKPHPVDPSY</sequence>
<evidence type="ECO:0000313" key="4">
    <source>
        <dbReference type="Proteomes" id="UP000284842"/>
    </source>
</evidence>
<reference evidence="3 4" key="1">
    <citation type="journal article" date="2018" name="Evol. Lett.">
        <title>Horizontal gene cluster transfer increased hallucinogenic mushroom diversity.</title>
        <authorList>
            <person name="Reynolds H.T."/>
            <person name="Vijayakumar V."/>
            <person name="Gluck-Thaler E."/>
            <person name="Korotkin H.B."/>
            <person name="Matheny P.B."/>
            <person name="Slot J.C."/>
        </authorList>
    </citation>
    <scope>NUCLEOTIDE SEQUENCE [LARGE SCALE GENOMIC DNA]</scope>
    <source>
        <strain evidence="3 4">2629</strain>
    </source>
</reference>
<proteinExistence type="predicted"/>
<dbReference type="InParanoid" id="A0A409YGD6"/>
<keyword evidence="2" id="KW-0812">Transmembrane</keyword>
<dbReference type="AlphaFoldDB" id="A0A409YGD6"/>
<feature type="compositionally biased region" description="Low complexity" evidence="1">
    <location>
        <begin position="20"/>
        <end position="32"/>
    </location>
</feature>
<keyword evidence="2" id="KW-0472">Membrane</keyword>
<feature type="region of interest" description="Disordered" evidence="1">
    <location>
        <begin position="1"/>
        <end position="63"/>
    </location>
</feature>
<feature type="transmembrane region" description="Helical" evidence="2">
    <location>
        <begin position="76"/>
        <end position="95"/>
    </location>
</feature>
<protein>
    <submittedName>
        <fullName evidence="3">Uncharacterized protein</fullName>
    </submittedName>
</protein>
<keyword evidence="4" id="KW-1185">Reference proteome</keyword>
<evidence type="ECO:0000256" key="2">
    <source>
        <dbReference type="SAM" id="Phobius"/>
    </source>
</evidence>
<accession>A0A409YGD6</accession>
<dbReference type="Proteomes" id="UP000284842">
    <property type="component" value="Unassembled WGS sequence"/>
</dbReference>
<evidence type="ECO:0000313" key="3">
    <source>
        <dbReference type="EMBL" id="PPR02087.1"/>
    </source>
</evidence>
<organism evidence="3 4">
    <name type="scientific">Panaeolus cyanescens</name>
    <dbReference type="NCBI Taxonomy" id="181874"/>
    <lineage>
        <taxon>Eukaryota</taxon>
        <taxon>Fungi</taxon>
        <taxon>Dikarya</taxon>
        <taxon>Basidiomycota</taxon>
        <taxon>Agaricomycotina</taxon>
        <taxon>Agaricomycetes</taxon>
        <taxon>Agaricomycetidae</taxon>
        <taxon>Agaricales</taxon>
        <taxon>Agaricineae</taxon>
        <taxon>Galeropsidaceae</taxon>
        <taxon>Panaeolus</taxon>
    </lineage>
</organism>
<evidence type="ECO:0000256" key="1">
    <source>
        <dbReference type="SAM" id="MobiDB-lite"/>
    </source>
</evidence>